<dbReference type="InterPro" id="IPR004294">
    <property type="entry name" value="Carotenoid_Oase"/>
</dbReference>
<comment type="caution">
    <text evidence="8">The sequence shown here is derived from an EMBL/GenBank/DDBJ whole genome shotgun (WGS) entry which is preliminary data.</text>
</comment>
<dbReference type="EC" id="1.13.11.-" evidence="6"/>
<name>A0A4R2P7C6_RHOSA</name>
<keyword evidence="2 5" id="KW-0479">Metal-binding</keyword>
<dbReference type="GO" id="GO:0016121">
    <property type="term" value="P:carotene catabolic process"/>
    <property type="evidence" value="ECO:0007669"/>
    <property type="project" value="TreeGrafter"/>
</dbReference>
<evidence type="ECO:0000256" key="5">
    <source>
        <dbReference type="PIRSR" id="PIRSR604294-1"/>
    </source>
</evidence>
<evidence type="ECO:0000256" key="2">
    <source>
        <dbReference type="ARBA" id="ARBA00022723"/>
    </source>
</evidence>
<evidence type="ECO:0000256" key="4">
    <source>
        <dbReference type="ARBA" id="ARBA00023004"/>
    </source>
</evidence>
<keyword evidence="9" id="KW-1185">Reference proteome</keyword>
<evidence type="ECO:0000256" key="3">
    <source>
        <dbReference type="ARBA" id="ARBA00023002"/>
    </source>
</evidence>
<dbReference type="PANTHER" id="PTHR10543:SF89">
    <property type="entry name" value="CAROTENOID 9,10(9',10')-CLEAVAGE DIOXYGENASE 1"/>
    <property type="match status" value="1"/>
</dbReference>
<accession>A0A4R2P7C6</accession>
<feature type="binding site" evidence="5">
    <location>
        <position position="333"/>
    </location>
    <ligand>
        <name>Fe cation</name>
        <dbReference type="ChEBI" id="CHEBI:24875"/>
        <note>catalytic</note>
    </ligand>
</feature>
<evidence type="ECO:0000256" key="1">
    <source>
        <dbReference type="ARBA" id="ARBA00006787"/>
    </source>
</evidence>
<dbReference type="GO" id="GO:0046872">
    <property type="term" value="F:metal ion binding"/>
    <property type="evidence" value="ECO:0007669"/>
    <property type="project" value="UniProtKB-KW"/>
</dbReference>
<evidence type="ECO:0000313" key="9">
    <source>
        <dbReference type="Proteomes" id="UP000295399"/>
    </source>
</evidence>
<comment type="similarity">
    <text evidence="1 6">Belongs to the carotenoid oxygenase family.</text>
</comment>
<dbReference type="OrthoDB" id="6636843at2"/>
<evidence type="ECO:0000256" key="6">
    <source>
        <dbReference type="RuleBase" id="RU364048"/>
    </source>
</evidence>
<evidence type="ECO:0000256" key="7">
    <source>
        <dbReference type="SAM" id="MobiDB-lite"/>
    </source>
</evidence>
<dbReference type="PROSITE" id="PS51318">
    <property type="entry name" value="TAT"/>
    <property type="match status" value="1"/>
</dbReference>
<dbReference type="Pfam" id="PF03055">
    <property type="entry name" value="RPE65"/>
    <property type="match status" value="1"/>
</dbReference>
<feature type="binding site" evidence="5">
    <location>
        <position position="515"/>
    </location>
    <ligand>
        <name>Fe cation</name>
        <dbReference type="ChEBI" id="CHEBI:24875"/>
        <note>catalytic</note>
    </ligand>
</feature>
<dbReference type="RefSeq" id="WP_132709422.1">
    <property type="nucleotide sequence ID" value="NZ_JACIGF010000013.1"/>
</dbReference>
<comment type="cofactor">
    <cofactor evidence="5 6">
        <name>Fe(2+)</name>
        <dbReference type="ChEBI" id="CHEBI:29033"/>
    </cofactor>
    <text evidence="5 6">Binds 1 Fe(2+) ion per subunit.</text>
</comment>
<gene>
    <name evidence="8" type="ORF">EV659_11345</name>
</gene>
<dbReference type="Proteomes" id="UP000295399">
    <property type="component" value="Unassembled WGS sequence"/>
</dbReference>
<feature type="binding site" evidence="5">
    <location>
        <position position="224"/>
    </location>
    <ligand>
        <name>Fe cation</name>
        <dbReference type="ChEBI" id="CHEBI:24875"/>
        <note>catalytic</note>
    </ligand>
</feature>
<dbReference type="InterPro" id="IPR006311">
    <property type="entry name" value="TAT_signal"/>
</dbReference>
<keyword evidence="4 5" id="KW-0408">Iron</keyword>
<protein>
    <recommendedName>
        <fullName evidence="6">Dioxygenase</fullName>
        <ecNumber evidence="6">1.13.11.-</ecNumber>
    </recommendedName>
</protein>
<dbReference type="AlphaFoldDB" id="A0A4R2P7C6"/>
<evidence type="ECO:0000313" key="8">
    <source>
        <dbReference type="EMBL" id="TCP30792.1"/>
    </source>
</evidence>
<dbReference type="InParanoid" id="A0A4R2P7C6"/>
<feature type="region of interest" description="Disordered" evidence="7">
    <location>
        <begin position="1"/>
        <end position="21"/>
    </location>
</feature>
<dbReference type="GO" id="GO:0010436">
    <property type="term" value="F:carotenoid dioxygenase activity"/>
    <property type="evidence" value="ECO:0007669"/>
    <property type="project" value="TreeGrafter"/>
</dbReference>
<dbReference type="EMBL" id="SLXO01000013">
    <property type="protein sequence ID" value="TCP30792.1"/>
    <property type="molecule type" value="Genomic_DNA"/>
</dbReference>
<reference evidence="8 9" key="1">
    <citation type="submission" date="2019-03" db="EMBL/GenBank/DDBJ databases">
        <title>Genomic Encyclopedia of Type Strains, Phase IV (KMG-IV): sequencing the most valuable type-strain genomes for metagenomic binning, comparative biology and taxonomic classification.</title>
        <authorList>
            <person name="Goeker M."/>
        </authorList>
    </citation>
    <scope>NUCLEOTIDE SEQUENCE [LARGE SCALE GENOMIC DNA]</scope>
    <source>
        <strain evidence="8 9">DSM 2132</strain>
    </source>
</reference>
<proteinExistence type="inferred from homology"/>
<organism evidence="8 9">
    <name type="scientific">Rhodothalassium salexigens DSM 2132</name>
    <dbReference type="NCBI Taxonomy" id="1188247"/>
    <lineage>
        <taxon>Bacteria</taxon>
        <taxon>Pseudomonadati</taxon>
        <taxon>Pseudomonadota</taxon>
        <taxon>Alphaproteobacteria</taxon>
        <taxon>Rhodothalassiales</taxon>
        <taxon>Rhodothalassiaceae</taxon>
        <taxon>Rhodothalassium</taxon>
    </lineage>
</organism>
<feature type="binding site" evidence="5">
    <location>
        <position position="271"/>
    </location>
    <ligand>
        <name>Fe cation</name>
        <dbReference type="ChEBI" id="CHEBI:24875"/>
        <note>catalytic</note>
    </ligand>
</feature>
<keyword evidence="3 6" id="KW-0560">Oxidoreductase</keyword>
<sequence>MHTPRTHRPPSAPTIGGPICDHTPSRRTVLNLLAGTAAGLWLSAPARQGALAAAAALEGGTPRWHLGFRNAPVGGVGPVPLRPIHGRAPEALAGTLIRNGPGQFTRGDQTIGHWFDGDGLVRAFRIAGEEAHLTARFVDTHKRRVDTAAGGFVSPGFGTAGAPDTAIAHADDANAANTAVLDRGDALWALWEAGSPTALDPETLATRGTVTLRDDVRHMPFSAHPKIDPRGWIWNFGLGLGSTRAFVWALDPTGRVAKAATIPWPRAAYIHDFAVTERKLIFPLHPWIVSGGHPPLVDRLAWQPERGVTVLVVDKDNFADRRLFHLPAAFFFHTGDAWEDAGGGLHFDVCFADRPTMDGEIGGQLVRGVAVRQDLPRLCLVSLHPDGRAEVRQSDVVAEFPRTDARRQGQPRSSVWSVGHDAGDPAPAVGFNTVQRTDWSTGTTDCFRFGSDHLVEEHIFVPAPGGGAETEGWLVGTSLNLAAQATELHVFDAARLERGPLVTWRAPVALPLSFHGIWRW</sequence>
<keyword evidence="6 8" id="KW-0223">Dioxygenase</keyword>
<dbReference type="PANTHER" id="PTHR10543">
    <property type="entry name" value="BETA-CAROTENE DIOXYGENASE"/>
    <property type="match status" value="1"/>
</dbReference>